<gene>
    <name evidence="2" type="ORF">ABID14_001932</name>
</gene>
<accession>A0ABV2JEV9</accession>
<comment type="caution">
    <text evidence="2">The sequence shown here is derived from an EMBL/GenBank/DDBJ whole genome shotgun (WGS) entry which is preliminary data.</text>
</comment>
<dbReference type="InterPro" id="IPR016181">
    <property type="entry name" value="Acyl_CoA_acyltransferase"/>
</dbReference>
<feature type="domain" description="N-acetyltransferase" evidence="1">
    <location>
        <begin position="151"/>
        <end position="227"/>
    </location>
</feature>
<dbReference type="SUPFAM" id="SSF55729">
    <property type="entry name" value="Acyl-CoA N-acyltransferases (Nat)"/>
    <property type="match status" value="1"/>
</dbReference>
<keyword evidence="3" id="KW-1185">Reference proteome</keyword>
<protein>
    <submittedName>
        <fullName evidence="2">GNAT family acetyltransferase</fullName>
    </submittedName>
</protein>
<dbReference type="EMBL" id="JBEPMA010000020">
    <property type="protein sequence ID" value="MET3618294.1"/>
    <property type="molecule type" value="Genomic_DNA"/>
</dbReference>
<dbReference type="Proteomes" id="UP001549162">
    <property type="component" value="Unassembled WGS sequence"/>
</dbReference>
<dbReference type="Gene3D" id="3.40.630.30">
    <property type="match status" value="1"/>
</dbReference>
<dbReference type="Pfam" id="PF13673">
    <property type="entry name" value="Acetyltransf_10"/>
    <property type="match status" value="1"/>
</dbReference>
<evidence type="ECO:0000313" key="2">
    <source>
        <dbReference type="EMBL" id="MET3618294.1"/>
    </source>
</evidence>
<reference evidence="2 3" key="1">
    <citation type="submission" date="2024-06" db="EMBL/GenBank/DDBJ databases">
        <title>Genomic Encyclopedia of Type Strains, Phase IV (KMG-IV): sequencing the most valuable type-strain genomes for metagenomic binning, comparative biology and taxonomic classification.</title>
        <authorList>
            <person name="Goeker M."/>
        </authorList>
    </citation>
    <scope>NUCLEOTIDE SEQUENCE [LARGE SCALE GENOMIC DNA]</scope>
    <source>
        <strain evidence="2 3">DSM 21460</strain>
    </source>
</reference>
<dbReference type="RefSeq" id="WP_354369456.1">
    <property type="nucleotide sequence ID" value="NZ_JBEPMA010000020.1"/>
</dbReference>
<sequence length="236" mass="27935">MEKFKSQDDLFSKLEIYNSSYNNDYLNRNMYLENFDDLYYIDNGDLYILIKNENFFDTFFYIKEQNKLKTRAKLVTEIVGKDIDINPIENVGFKKYLTRVRFRLKNPRPYFSKIVEPIKDFSFVKDGIRSFDNISGNIHSDKRIIEDINNNRVIGIIGKGFLQYSVGKFEQTIEHLYVKPEYRAEGAAREILLHYIANYNFKKRSTVWANEGYFVEDLYLSCGFVKDSIKSVVLTL</sequence>
<dbReference type="InterPro" id="IPR000182">
    <property type="entry name" value="GNAT_dom"/>
</dbReference>
<evidence type="ECO:0000313" key="3">
    <source>
        <dbReference type="Proteomes" id="UP001549162"/>
    </source>
</evidence>
<proteinExistence type="predicted"/>
<evidence type="ECO:0000259" key="1">
    <source>
        <dbReference type="Pfam" id="PF13673"/>
    </source>
</evidence>
<organism evidence="2 3">
    <name type="scientific">Peptoniphilus olsenii</name>
    <dbReference type="NCBI Taxonomy" id="411570"/>
    <lineage>
        <taxon>Bacteria</taxon>
        <taxon>Bacillati</taxon>
        <taxon>Bacillota</taxon>
        <taxon>Tissierellia</taxon>
        <taxon>Tissierellales</taxon>
        <taxon>Peptoniphilaceae</taxon>
        <taxon>Peptoniphilus</taxon>
    </lineage>
</organism>
<name>A0ABV2JEV9_9FIRM</name>